<keyword evidence="2" id="KW-0255">Endonuclease</keyword>
<proteinExistence type="predicted"/>
<feature type="domain" description="Putative restriction endonuclease" evidence="1">
    <location>
        <begin position="3"/>
        <end position="136"/>
    </location>
</feature>
<dbReference type="InterPro" id="IPR008538">
    <property type="entry name" value="Uma2"/>
</dbReference>
<organism evidence="2 3">
    <name type="scientific">Nocardia huaxiensis</name>
    <dbReference type="NCBI Taxonomy" id="2755382"/>
    <lineage>
        <taxon>Bacteria</taxon>
        <taxon>Bacillati</taxon>
        <taxon>Actinomycetota</taxon>
        <taxon>Actinomycetes</taxon>
        <taxon>Mycobacteriales</taxon>
        <taxon>Nocardiaceae</taxon>
        <taxon>Nocardia</taxon>
    </lineage>
</organism>
<reference evidence="2 3" key="1">
    <citation type="submission" date="2020-07" db="EMBL/GenBank/DDBJ databases">
        <authorList>
            <person name="Zhuang K."/>
            <person name="Ran Y."/>
        </authorList>
    </citation>
    <scope>NUCLEOTIDE SEQUENCE [LARGE SCALE GENOMIC DNA]</scope>
    <source>
        <strain evidence="2 3">WCH-YHL-001</strain>
    </source>
</reference>
<name>A0A7D6VJR6_9NOCA</name>
<dbReference type="Pfam" id="PF05685">
    <property type="entry name" value="Uma2"/>
    <property type="match status" value="1"/>
</dbReference>
<accession>A0A7D6VJR6</accession>
<dbReference type="GO" id="GO:0004519">
    <property type="term" value="F:endonuclease activity"/>
    <property type="evidence" value="ECO:0007669"/>
    <property type="project" value="UniProtKB-KW"/>
</dbReference>
<evidence type="ECO:0000313" key="3">
    <source>
        <dbReference type="Proteomes" id="UP000515512"/>
    </source>
</evidence>
<dbReference type="KEGG" id="nhu:H0264_31650"/>
<evidence type="ECO:0000313" key="2">
    <source>
        <dbReference type="EMBL" id="QLY34815.1"/>
    </source>
</evidence>
<dbReference type="Proteomes" id="UP000515512">
    <property type="component" value="Chromosome"/>
</dbReference>
<dbReference type="CDD" id="cd06260">
    <property type="entry name" value="DUF820-like"/>
    <property type="match status" value="1"/>
</dbReference>
<evidence type="ECO:0000259" key="1">
    <source>
        <dbReference type="Pfam" id="PF05685"/>
    </source>
</evidence>
<keyword evidence="2" id="KW-0378">Hydrolase</keyword>
<sequence>MTWEELEKLPDEIGGQIELWEGRVVWVWRGPAEHQECSANLWNALRRCARAEMSRRPAPCWRASTGTNVFFGAIGRSDFMTPDFLVYRCLAGEYQDIRAADALVAGEVFSPASADRDIEARKARYAGAGIPWYWEVILGRSPLRVTSIRAYGLRTGHSQLPDGVAPLRRANYIVAGEWRPDSSAGIEFDHPFAIHIPWLELEF</sequence>
<keyword evidence="3" id="KW-1185">Reference proteome</keyword>
<dbReference type="InterPro" id="IPR012296">
    <property type="entry name" value="Nuclease_put_TT1808"/>
</dbReference>
<dbReference type="Gene3D" id="3.90.1570.10">
    <property type="entry name" value="tt1808, chain A"/>
    <property type="match status" value="1"/>
</dbReference>
<keyword evidence="2" id="KW-0540">Nuclease</keyword>
<dbReference type="SUPFAM" id="SSF52980">
    <property type="entry name" value="Restriction endonuclease-like"/>
    <property type="match status" value="1"/>
</dbReference>
<dbReference type="AlphaFoldDB" id="A0A7D6VJR6"/>
<gene>
    <name evidence="2" type="ORF">H0264_31650</name>
</gene>
<dbReference type="EMBL" id="CP059399">
    <property type="protein sequence ID" value="QLY34815.1"/>
    <property type="molecule type" value="Genomic_DNA"/>
</dbReference>
<dbReference type="InterPro" id="IPR011335">
    <property type="entry name" value="Restrct_endonuc-II-like"/>
</dbReference>
<protein>
    <submittedName>
        <fullName evidence="2">Uma2 family endonuclease</fullName>
    </submittedName>
</protein>